<dbReference type="InterPro" id="IPR023561">
    <property type="entry name" value="Carbonic_anhydrase_a-class"/>
</dbReference>
<dbReference type="Proteomes" id="UP001642520">
    <property type="component" value="Unassembled WGS sequence"/>
</dbReference>
<dbReference type="InterPro" id="IPR036398">
    <property type="entry name" value="CA_dom_sf"/>
</dbReference>
<evidence type="ECO:0000313" key="4">
    <source>
        <dbReference type="Proteomes" id="UP001642520"/>
    </source>
</evidence>
<dbReference type="PANTHER" id="PTHR18952">
    <property type="entry name" value="CARBONIC ANHYDRASE"/>
    <property type="match status" value="1"/>
</dbReference>
<dbReference type="SUPFAM" id="SSF51069">
    <property type="entry name" value="Carbonic anhydrase"/>
    <property type="match status" value="1"/>
</dbReference>
<dbReference type="EMBL" id="CAXAJV020001288">
    <property type="protein sequence ID" value="CAL7937456.1"/>
    <property type="molecule type" value="Genomic_DNA"/>
</dbReference>
<keyword evidence="4" id="KW-1185">Reference proteome</keyword>
<evidence type="ECO:0000256" key="1">
    <source>
        <dbReference type="ARBA" id="ARBA00010718"/>
    </source>
</evidence>
<dbReference type="InterPro" id="IPR001148">
    <property type="entry name" value="CA_dom"/>
</dbReference>
<dbReference type="Gene3D" id="3.10.200.10">
    <property type="entry name" value="Alpha carbonic anhydrase"/>
    <property type="match status" value="1"/>
</dbReference>
<evidence type="ECO:0000259" key="2">
    <source>
        <dbReference type="PROSITE" id="PS51144"/>
    </source>
</evidence>
<comment type="similarity">
    <text evidence="1">Belongs to the alpha-carbonic anhydrase family.</text>
</comment>
<accession>A0ABP1ND08</accession>
<sequence length="167" mass="19077">MDTTEQDESKEQNVKFIQSLANTDGTLEGPIDLDISYMKVIELNPLEWPGIETAPRKLKITNTGYTVILSANWQQGRPYLIGGPFTQNYVFSQVHFHWGENEMCGSEHTVDGASMPMEVHVVHYKDEYETLDLALRRPDGVTVLVYFCKVTNSNVHFKFENLLFDNS</sequence>
<name>A0ABP1ND08_XYLVO</name>
<evidence type="ECO:0000313" key="3">
    <source>
        <dbReference type="EMBL" id="CAL7937456.1"/>
    </source>
</evidence>
<proteinExistence type="inferred from homology"/>
<dbReference type="CDD" id="cd00326">
    <property type="entry name" value="alpha_CA"/>
    <property type="match status" value="1"/>
</dbReference>
<comment type="caution">
    <text evidence="3">The sequence shown here is derived from an EMBL/GenBank/DDBJ whole genome shotgun (WGS) entry which is preliminary data.</text>
</comment>
<organism evidence="3 4">
    <name type="scientific">Xylocopa violacea</name>
    <name type="common">Violet carpenter bee</name>
    <name type="synonym">Apis violacea</name>
    <dbReference type="NCBI Taxonomy" id="135666"/>
    <lineage>
        <taxon>Eukaryota</taxon>
        <taxon>Metazoa</taxon>
        <taxon>Ecdysozoa</taxon>
        <taxon>Arthropoda</taxon>
        <taxon>Hexapoda</taxon>
        <taxon>Insecta</taxon>
        <taxon>Pterygota</taxon>
        <taxon>Neoptera</taxon>
        <taxon>Endopterygota</taxon>
        <taxon>Hymenoptera</taxon>
        <taxon>Apocrita</taxon>
        <taxon>Aculeata</taxon>
        <taxon>Apoidea</taxon>
        <taxon>Anthophila</taxon>
        <taxon>Apidae</taxon>
        <taxon>Xylocopa</taxon>
        <taxon>Xylocopa</taxon>
    </lineage>
</organism>
<protein>
    <recommendedName>
        <fullName evidence="2">Alpha-carbonic anhydrase domain-containing protein</fullName>
    </recommendedName>
</protein>
<gene>
    <name evidence="3" type="ORF">XYLVIOL_LOCUS2721</name>
</gene>
<reference evidence="3 4" key="1">
    <citation type="submission" date="2024-08" db="EMBL/GenBank/DDBJ databases">
        <authorList>
            <person name="Will J Nash"/>
            <person name="Angela Man"/>
            <person name="Seanna McTaggart"/>
            <person name="Kendall Baker"/>
            <person name="Tom Barker"/>
            <person name="Leah Catchpole"/>
            <person name="Alex Durrant"/>
            <person name="Karim Gharbi"/>
            <person name="Naomi Irish"/>
            <person name="Gemy Kaithakottil"/>
            <person name="Debby Ku"/>
            <person name="Aaliyah Providence"/>
            <person name="Felix Shaw"/>
            <person name="David Swarbreck"/>
            <person name="Chris Watkins"/>
            <person name="Ann M. McCartney"/>
            <person name="Giulio Formenti"/>
            <person name="Alice Mouton"/>
            <person name="Noel Vella"/>
            <person name="Bjorn M von Reumont"/>
            <person name="Adriana Vella"/>
            <person name="Wilfried Haerty"/>
        </authorList>
    </citation>
    <scope>NUCLEOTIDE SEQUENCE [LARGE SCALE GENOMIC DNA]</scope>
</reference>
<dbReference type="PROSITE" id="PS51144">
    <property type="entry name" value="ALPHA_CA_2"/>
    <property type="match status" value="1"/>
</dbReference>
<dbReference type="Pfam" id="PF00194">
    <property type="entry name" value="Carb_anhydrase"/>
    <property type="match status" value="1"/>
</dbReference>
<feature type="domain" description="Alpha-carbonic anhydrase" evidence="2">
    <location>
        <begin position="1"/>
        <end position="167"/>
    </location>
</feature>
<dbReference type="PANTHER" id="PTHR18952:SF233">
    <property type="entry name" value="CARBONIC ANHYDRASE 14"/>
    <property type="match status" value="1"/>
</dbReference>
<dbReference type="SMART" id="SM01057">
    <property type="entry name" value="Carb_anhydrase"/>
    <property type="match status" value="1"/>
</dbReference>